<dbReference type="EMBL" id="BTPU01000027">
    <property type="protein sequence ID" value="GMQ62665.1"/>
    <property type="molecule type" value="Genomic_DNA"/>
</dbReference>
<dbReference type="Proteomes" id="UP001374599">
    <property type="component" value="Unassembled WGS sequence"/>
</dbReference>
<sequence length="68" mass="7951">MEVGSIEELEAMCHFIDCCYYFIKQVKLYIDSTFFTTEDSRELIISINLLKNLIFKCANKIILGISYD</sequence>
<evidence type="ECO:0000313" key="1">
    <source>
        <dbReference type="EMBL" id="GMQ62665.1"/>
    </source>
</evidence>
<gene>
    <name evidence="1" type="ORF">AN2V17_18970</name>
</gene>
<organism evidence="1 2">
    <name type="scientific">Vallitalea maricola</name>
    <dbReference type="NCBI Taxonomy" id="3074433"/>
    <lineage>
        <taxon>Bacteria</taxon>
        <taxon>Bacillati</taxon>
        <taxon>Bacillota</taxon>
        <taxon>Clostridia</taxon>
        <taxon>Lachnospirales</taxon>
        <taxon>Vallitaleaceae</taxon>
        <taxon>Vallitalea</taxon>
    </lineage>
</organism>
<comment type="caution">
    <text evidence="1">The sequence shown here is derived from an EMBL/GenBank/DDBJ whole genome shotgun (WGS) entry which is preliminary data.</text>
</comment>
<reference evidence="1" key="1">
    <citation type="submission" date="2023-09" db="EMBL/GenBank/DDBJ databases">
        <title>Vallitalea sediminicola and Vallitalea maricola sp. nov., anaerobic bacteria isolated from marine sediment.</title>
        <authorList>
            <person name="Hirano S."/>
            <person name="Maeda A."/>
            <person name="Terahara T."/>
            <person name="Mori K."/>
            <person name="Hamada M."/>
            <person name="Matsumoto R."/>
            <person name="Kobayashi T."/>
        </authorList>
    </citation>
    <scope>NUCLEOTIDE SEQUENCE</scope>
    <source>
        <strain evidence="1">AN17-2</strain>
    </source>
</reference>
<name>A0ACB5UJ92_9FIRM</name>
<evidence type="ECO:0000313" key="2">
    <source>
        <dbReference type="Proteomes" id="UP001374599"/>
    </source>
</evidence>
<accession>A0ACB5UJ92</accession>
<proteinExistence type="predicted"/>
<protein>
    <submittedName>
        <fullName evidence="1">Uncharacterized protein</fullName>
    </submittedName>
</protein>
<keyword evidence="2" id="KW-1185">Reference proteome</keyword>